<keyword evidence="2" id="KW-1185">Reference proteome</keyword>
<comment type="caution">
    <text evidence="1">The sequence shown here is derived from an EMBL/GenBank/DDBJ whole genome shotgun (WGS) entry which is preliminary data.</text>
</comment>
<accession>A0ABD0XCM4</accession>
<evidence type="ECO:0000313" key="1">
    <source>
        <dbReference type="EMBL" id="KAL0984022.1"/>
    </source>
</evidence>
<gene>
    <name evidence="1" type="ORF">UPYG_G00136000</name>
</gene>
<name>A0ABD0XCM4_UMBPY</name>
<protein>
    <submittedName>
        <fullName evidence="1">Uncharacterized protein</fullName>
    </submittedName>
</protein>
<evidence type="ECO:0000313" key="2">
    <source>
        <dbReference type="Proteomes" id="UP001557470"/>
    </source>
</evidence>
<dbReference type="AlphaFoldDB" id="A0ABD0XCM4"/>
<sequence>MENEEAQLPKREIQSMNNAKTRTFASFMQVVSKSSVEKISLISYVGESEARIVKTATSEVKTVCQAEASTEDIAKIDAAPDFAPLSSSTSDVELPLHFDQPDNVNLDPQILSASESDKPDSHPFTCSHCGKAHLGSFLFIQIHLLHRSAACVSDLMAFLTACLRQ</sequence>
<dbReference type="Proteomes" id="UP001557470">
    <property type="component" value="Unassembled WGS sequence"/>
</dbReference>
<proteinExistence type="predicted"/>
<dbReference type="EMBL" id="JAGEUA010000004">
    <property type="protein sequence ID" value="KAL0984022.1"/>
    <property type="molecule type" value="Genomic_DNA"/>
</dbReference>
<organism evidence="1 2">
    <name type="scientific">Umbra pygmaea</name>
    <name type="common">Eastern mudminnow</name>
    <dbReference type="NCBI Taxonomy" id="75934"/>
    <lineage>
        <taxon>Eukaryota</taxon>
        <taxon>Metazoa</taxon>
        <taxon>Chordata</taxon>
        <taxon>Craniata</taxon>
        <taxon>Vertebrata</taxon>
        <taxon>Euteleostomi</taxon>
        <taxon>Actinopterygii</taxon>
        <taxon>Neopterygii</taxon>
        <taxon>Teleostei</taxon>
        <taxon>Protacanthopterygii</taxon>
        <taxon>Esociformes</taxon>
        <taxon>Umbridae</taxon>
        <taxon>Umbra</taxon>
    </lineage>
</organism>
<reference evidence="1 2" key="1">
    <citation type="submission" date="2024-06" db="EMBL/GenBank/DDBJ databases">
        <authorList>
            <person name="Pan Q."/>
            <person name="Wen M."/>
            <person name="Jouanno E."/>
            <person name="Zahm M."/>
            <person name="Klopp C."/>
            <person name="Cabau C."/>
            <person name="Louis A."/>
            <person name="Berthelot C."/>
            <person name="Parey E."/>
            <person name="Roest Crollius H."/>
            <person name="Montfort J."/>
            <person name="Robinson-Rechavi M."/>
            <person name="Bouchez O."/>
            <person name="Lampietro C."/>
            <person name="Lopez Roques C."/>
            <person name="Donnadieu C."/>
            <person name="Postlethwait J."/>
            <person name="Bobe J."/>
            <person name="Verreycken H."/>
            <person name="Guiguen Y."/>
        </authorList>
    </citation>
    <scope>NUCLEOTIDE SEQUENCE [LARGE SCALE GENOMIC DNA]</scope>
    <source>
        <strain evidence="1">Up_M1</strain>
        <tissue evidence="1">Testis</tissue>
    </source>
</reference>